<name>A0A1Y1HR97_KLENI</name>
<dbReference type="Proteomes" id="UP000054558">
    <property type="component" value="Unassembled WGS sequence"/>
</dbReference>
<dbReference type="SUPFAM" id="SSF53300">
    <property type="entry name" value="vWA-like"/>
    <property type="match status" value="1"/>
</dbReference>
<organism evidence="3 4">
    <name type="scientific">Klebsormidium nitens</name>
    <name type="common">Green alga</name>
    <name type="synonym">Ulothrix nitens</name>
    <dbReference type="NCBI Taxonomy" id="105231"/>
    <lineage>
        <taxon>Eukaryota</taxon>
        <taxon>Viridiplantae</taxon>
        <taxon>Streptophyta</taxon>
        <taxon>Klebsormidiophyceae</taxon>
        <taxon>Klebsormidiales</taxon>
        <taxon>Klebsormidiaceae</taxon>
        <taxon>Klebsormidium</taxon>
    </lineage>
</organism>
<evidence type="ECO:0000313" key="3">
    <source>
        <dbReference type="EMBL" id="GAQ79116.1"/>
    </source>
</evidence>
<dbReference type="AlphaFoldDB" id="A0A1Y1HR97"/>
<feature type="compositionally biased region" description="Pro residues" evidence="1">
    <location>
        <begin position="858"/>
        <end position="869"/>
    </location>
</feature>
<keyword evidence="4" id="KW-1185">Reference proteome</keyword>
<dbReference type="InterPro" id="IPR002035">
    <property type="entry name" value="VWF_A"/>
</dbReference>
<dbReference type="Gene3D" id="3.40.50.410">
    <property type="entry name" value="von Willebrand factor, type A domain"/>
    <property type="match status" value="1"/>
</dbReference>
<dbReference type="PROSITE" id="PS50234">
    <property type="entry name" value="VWFA"/>
    <property type="match status" value="1"/>
</dbReference>
<reference evidence="3 4" key="1">
    <citation type="journal article" date="2014" name="Nat. Commun.">
        <title>Klebsormidium flaccidum genome reveals primary factors for plant terrestrial adaptation.</title>
        <authorList>
            <person name="Hori K."/>
            <person name="Maruyama F."/>
            <person name="Fujisawa T."/>
            <person name="Togashi T."/>
            <person name="Yamamoto N."/>
            <person name="Seo M."/>
            <person name="Sato S."/>
            <person name="Yamada T."/>
            <person name="Mori H."/>
            <person name="Tajima N."/>
            <person name="Moriyama T."/>
            <person name="Ikeuchi M."/>
            <person name="Watanabe M."/>
            <person name="Wada H."/>
            <person name="Kobayashi K."/>
            <person name="Saito M."/>
            <person name="Masuda T."/>
            <person name="Sasaki-Sekimoto Y."/>
            <person name="Mashiguchi K."/>
            <person name="Awai K."/>
            <person name="Shimojima M."/>
            <person name="Masuda S."/>
            <person name="Iwai M."/>
            <person name="Nobusawa T."/>
            <person name="Narise T."/>
            <person name="Kondo S."/>
            <person name="Saito H."/>
            <person name="Sato R."/>
            <person name="Murakawa M."/>
            <person name="Ihara Y."/>
            <person name="Oshima-Yamada Y."/>
            <person name="Ohtaka K."/>
            <person name="Satoh M."/>
            <person name="Sonobe K."/>
            <person name="Ishii M."/>
            <person name="Ohtani R."/>
            <person name="Kanamori-Sato M."/>
            <person name="Honoki R."/>
            <person name="Miyazaki D."/>
            <person name="Mochizuki H."/>
            <person name="Umetsu J."/>
            <person name="Higashi K."/>
            <person name="Shibata D."/>
            <person name="Kamiya Y."/>
            <person name="Sato N."/>
            <person name="Nakamura Y."/>
            <person name="Tabata S."/>
            <person name="Ida S."/>
            <person name="Kurokawa K."/>
            <person name="Ohta H."/>
        </authorList>
    </citation>
    <scope>NUCLEOTIDE SEQUENCE [LARGE SCALE GENOMIC DNA]</scope>
    <source>
        <strain evidence="3 4">NIES-2285</strain>
    </source>
</reference>
<dbReference type="EMBL" id="DF236973">
    <property type="protein sequence ID" value="GAQ79116.1"/>
    <property type="molecule type" value="Genomic_DNA"/>
</dbReference>
<dbReference type="Pfam" id="PF00092">
    <property type="entry name" value="VWA"/>
    <property type="match status" value="1"/>
</dbReference>
<dbReference type="PANTHER" id="PTHR10579:SF43">
    <property type="entry name" value="ZINC FINGER (C3HC4-TYPE RING FINGER) FAMILY PROTEIN"/>
    <property type="match status" value="1"/>
</dbReference>
<dbReference type="PANTHER" id="PTHR10579">
    <property type="entry name" value="CALCIUM-ACTIVATED CHLORIDE CHANNEL REGULATOR"/>
    <property type="match status" value="1"/>
</dbReference>
<sequence length="880" mass="92670">MRKRSLGPVASRRRDPYEMTLAKGSEAAVSRVARESQSALKVFVQAETPPSHGQGPIGDETTAASSDLKYHFEVLSSTLLTFFVRTKMTSKKSTTSTKWTAVLISTLGLLALAPVQVQGGSGAFDGSSYTFCVAVRFDASPDVITRIKSVFTAASQVFNDATDGQQRFGTIKIVPNLLESDDAEFYIHQEEGRADAPPDGYGVRGQHVNLYYPDDFAASIDSGAFTIAHEMGHHAFGLRDEYSDDKKVACSDHTDDPNLSFCLMDNYFAYGARKTDPSARPTLKEFCVHDVSGALSHDPNMDTRQSKLNKGQSCWETIATHPTRPAQPPNPGQLPNPLIPALQLVDFAENSGFGTSVVIVIDRSGSMADDGKLEYAQAGAIAYVNSLIEGDSVAVVSFACDGGTVDMDLTVIDKDGRVKSTANNAIQGLEADGSTGISDGIGLAVNLLVSAASRPCREKIVLLTDGDWNCGESPVNLIPLLQKEGISCFALGVGEGLSTGGLTDLQTLAKGTSGQFWASQSPLSTVSTFLGLSAGNVNKRQLGSLVGGEVSTGSGNVTDPVKVGPLEAMVEVNATEVSFLLVFNSSAANLTIQDPTGKTLQVTGYNFTRTYSNFSVAQAPAPLAPNLTAVNQTYNLSSTTTVELGPNFVSVTVQKPVPGTYTVSGVQVFNASVSALTPAPAPAPKPVGFQARQGDPPPKPQLELFVYGRNPLGAQLNALVVNNDTVYAPDPVVIEANLLFSGRLVLNATVTADVFFPNGTRAGNFTLLDNGNNNDSIADDGYYTGRFSDYGADTDGSYTFKLTARSGQNASIYPGESLFAATSPPASVPGGVPDFVRQQTVSAVVADTPVDFGQFSVPSPPRARSPAPAPARAFGPTGAP</sequence>
<dbReference type="InterPro" id="IPR036465">
    <property type="entry name" value="vWFA_dom_sf"/>
</dbReference>
<proteinExistence type="predicted"/>
<evidence type="ECO:0000256" key="1">
    <source>
        <dbReference type="SAM" id="MobiDB-lite"/>
    </source>
</evidence>
<dbReference type="STRING" id="105231.A0A1Y1HR97"/>
<feature type="region of interest" description="Disordered" evidence="1">
    <location>
        <begin position="852"/>
        <end position="880"/>
    </location>
</feature>
<accession>A0A1Y1HR97</accession>
<evidence type="ECO:0000259" key="2">
    <source>
        <dbReference type="PROSITE" id="PS50234"/>
    </source>
</evidence>
<dbReference type="SMART" id="SM00327">
    <property type="entry name" value="VWA"/>
    <property type="match status" value="1"/>
</dbReference>
<gene>
    <name evidence="3" type="ORF">KFL_000240480</name>
</gene>
<protein>
    <submittedName>
        <fullName evidence="3">Calcium-activated chloride channel family member 4</fullName>
    </submittedName>
</protein>
<dbReference type="InterPro" id="IPR051266">
    <property type="entry name" value="CLCR"/>
</dbReference>
<dbReference type="OrthoDB" id="687730at2759"/>
<evidence type="ECO:0000313" key="4">
    <source>
        <dbReference type="Proteomes" id="UP000054558"/>
    </source>
</evidence>
<feature type="domain" description="VWFA" evidence="2">
    <location>
        <begin position="356"/>
        <end position="545"/>
    </location>
</feature>
<dbReference type="CDD" id="cd00198">
    <property type="entry name" value="vWFA"/>
    <property type="match status" value="1"/>
</dbReference>
<dbReference type="SUPFAM" id="SSF55486">
    <property type="entry name" value="Metalloproteases ('zincins'), catalytic domain"/>
    <property type="match status" value="1"/>
</dbReference>